<proteinExistence type="predicted"/>
<organism evidence="1 2">
    <name type="scientific">Bradyrhizobium erythrophlei</name>
    <dbReference type="NCBI Taxonomy" id="1437360"/>
    <lineage>
        <taxon>Bacteria</taxon>
        <taxon>Pseudomonadati</taxon>
        <taxon>Pseudomonadota</taxon>
        <taxon>Alphaproteobacteria</taxon>
        <taxon>Hyphomicrobiales</taxon>
        <taxon>Nitrobacteraceae</taxon>
        <taxon>Bradyrhizobium</taxon>
    </lineage>
</organism>
<dbReference type="RefSeq" id="WP_092123928.1">
    <property type="nucleotide sequence ID" value="NZ_FNTH01000001.1"/>
</dbReference>
<dbReference type="Gene3D" id="3.40.109.10">
    <property type="entry name" value="NADH Oxidase"/>
    <property type="match status" value="1"/>
</dbReference>
<dbReference type="GO" id="GO:0016491">
    <property type="term" value="F:oxidoreductase activity"/>
    <property type="evidence" value="ECO:0007669"/>
    <property type="project" value="InterPro"/>
</dbReference>
<gene>
    <name evidence="1" type="ORF">SAMN05444164_6597</name>
</gene>
<reference evidence="1 2" key="1">
    <citation type="submission" date="2016-10" db="EMBL/GenBank/DDBJ databases">
        <authorList>
            <person name="de Groot N.N."/>
        </authorList>
    </citation>
    <scope>NUCLEOTIDE SEQUENCE [LARGE SCALE GENOMIC DNA]</scope>
    <source>
        <strain evidence="1 2">MT12</strain>
    </source>
</reference>
<sequence>MSELTPDLLRELVAEARLAPSVHNIQPTRWRLFGDGRLALVDDISVRAPVADPAGHDVLVSHGAALEGMSLALNRRGLAITAMTTIEQPLSPQFTALCSFAIRQGVASDPLAGHVAHRMSWRGKFAPSPDQAAPLVQLAVAREDLICIGDRRTIADIAGWADQAEFSFVRGDDYRAELLEWMRLSPDHPHYLLDGLNRDALAMNAVEATAAGFVLGSLFKPLDRLGLAASLLSDSAKTASAAAIVLFCRPVGEDPLTTGRHFYRSWLEIDRAGLAACPISALADHPDFNDRLRKLGRIGTDLRLVNVFRIGWPSKPLEPRHFRLPVDRLIV</sequence>
<protein>
    <recommendedName>
        <fullName evidence="3">Nitroreductase family protein</fullName>
    </recommendedName>
</protein>
<accession>A0A1H5FC36</accession>
<evidence type="ECO:0008006" key="3">
    <source>
        <dbReference type="Google" id="ProtNLM"/>
    </source>
</evidence>
<dbReference type="SUPFAM" id="SSF55469">
    <property type="entry name" value="FMN-dependent nitroreductase-like"/>
    <property type="match status" value="2"/>
</dbReference>
<name>A0A1H5FC36_9BRAD</name>
<dbReference type="InterPro" id="IPR000415">
    <property type="entry name" value="Nitroreductase-like"/>
</dbReference>
<dbReference type="OrthoDB" id="8156917at2"/>
<evidence type="ECO:0000313" key="1">
    <source>
        <dbReference type="EMBL" id="SEE00997.1"/>
    </source>
</evidence>
<dbReference type="EMBL" id="FNTH01000001">
    <property type="protein sequence ID" value="SEE00997.1"/>
    <property type="molecule type" value="Genomic_DNA"/>
</dbReference>
<evidence type="ECO:0000313" key="2">
    <source>
        <dbReference type="Proteomes" id="UP000198992"/>
    </source>
</evidence>
<dbReference type="Proteomes" id="UP000198992">
    <property type="component" value="Unassembled WGS sequence"/>
</dbReference>
<dbReference type="AlphaFoldDB" id="A0A1H5FC36"/>